<dbReference type="Pfam" id="PF00005">
    <property type="entry name" value="ABC_tran"/>
    <property type="match status" value="1"/>
</dbReference>
<dbReference type="PANTHER" id="PTHR42855">
    <property type="entry name" value="ABC TRANSPORTER ATP-BINDING SUBUNIT"/>
    <property type="match status" value="1"/>
</dbReference>
<dbReference type="InterPro" id="IPR051309">
    <property type="entry name" value="ABCF_ATPase"/>
</dbReference>
<reference evidence="2" key="1">
    <citation type="submission" date="2020-08" db="EMBL/GenBank/DDBJ databases">
        <title>Genome public.</title>
        <authorList>
            <person name="Liu C."/>
            <person name="Sun Q."/>
        </authorList>
    </citation>
    <scope>NUCLEOTIDE SEQUENCE</scope>
    <source>
        <strain evidence="2">NSJ-12</strain>
    </source>
</reference>
<keyword evidence="2" id="KW-0547">Nucleotide-binding</keyword>
<accession>A0A926IFP2</accession>
<dbReference type="PANTHER" id="PTHR42855:SF2">
    <property type="entry name" value="DRUG RESISTANCE ABC TRANSPORTER,ATP-BINDING PROTEIN"/>
    <property type="match status" value="1"/>
</dbReference>
<evidence type="ECO:0000313" key="3">
    <source>
        <dbReference type="Proteomes" id="UP000655830"/>
    </source>
</evidence>
<dbReference type="EMBL" id="JACRSY010000027">
    <property type="protein sequence ID" value="MBC8580761.1"/>
    <property type="molecule type" value="Genomic_DNA"/>
</dbReference>
<dbReference type="InterPro" id="IPR003439">
    <property type="entry name" value="ABC_transporter-like_ATP-bd"/>
</dbReference>
<evidence type="ECO:0000259" key="1">
    <source>
        <dbReference type="Pfam" id="PF00005"/>
    </source>
</evidence>
<proteinExistence type="predicted"/>
<dbReference type="GO" id="GO:0016887">
    <property type="term" value="F:ATP hydrolysis activity"/>
    <property type="evidence" value="ECO:0007669"/>
    <property type="project" value="InterPro"/>
</dbReference>
<organism evidence="2 3">
    <name type="scientific">Zhenhengia yiwuensis</name>
    <dbReference type="NCBI Taxonomy" id="2763666"/>
    <lineage>
        <taxon>Bacteria</taxon>
        <taxon>Bacillati</taxon>
        <taxon>Bacillota</taxon>
        <taxon>Clostridia</taxon>
        <taxon>Lachnospirales</taxon>
        <taxon>Lachnospiraceae</taxon>
        <taxon>Zhenhengia</taxon>
    </lineage>
</organism>
<gene>
    <name evidence="2" type="ORF">H8718_14665</name>
</gene>
<keyword evidence="2" id="KW-0067">ATP-binding</keyword>
<keyword evidence="3" id="KW-1185">Reference proteome</keyword>
<dbReference type="Gene3D" id="3.40.50.300">
    <property type="entry name" value="P-loop containing nucleotide triphosphate hydrolases"/>
    <property type="match status" value="1"/>
</dbReference>
<dbReference type="GO" id="GO:0005524">
    <property type="term" value="F:ATP binding"/>
    <property type="evidence" value="ECO:0007669"/>
    <property type="project" value="UniProtKB-KW"/>
</dbReference>
<comment type="caution">
    <text evidence="2">The sequence shown here is derived from an EMBL/GenBank/DDBJ whole genome shotgun (WGS) entry which is preliminary data.</text>
</comment>
<dbReference type="InterPro" id="IPR027417">
    <property type="entry name" value="P-loop_NTPase"/>
</dbReference>
<dbReference type="SUPFAM" id="SSF52540">
    <property type="entry name" value="P-loop containing nucleoside triphosphate hydrolases"/>
    <property type="match status" value="1"/>
</dbReference>
<dbReference type="Proteomes" id="UP000655830">
    <property type="component" value="Unassembled WGS sequence"/>
</dbReference>
<name>A0A926IFP2_9FIRM</name>
<sequence>MNGYEMEANIQKEFDLMNLNKELLERDFLTLSVGEKTAIQLIALFLKPNHFILLDEPTNHLDAVRKEMVMGHLSKKKGFIVISHDRNFLDNVVDHIICINKTDITIE</sequence>
<feature type="domain" description="ABC transporter" evidence="1">
    <location>
        <begin position="9"/>
        <end position="59"/>
    </location>
</feature>
<dbReference type="AlphaFoldDB" id="A0A926IFP2"/>
<evidence type="ECO:0000313" key="2">
    <source>
        <dbReference type="EMBL" id="MBC8580761.1"/>
    </source>
</evidence>
<protein>
    <submittedName>
        <fullName evidence="2">ABC-F family ATP-binding cassette domain-containing protein</fullName>
    </submittedName>
</protein>